<name>A0A1W6JUR0_9CAUD</name>
<proteinExistence type="predicted"/>
<sequence length="72" mass="8344">MTHLTDEIFDTAKTYSNSHPDGQPMLEELKQCIADGWSMCMYIDYLSQYFTYNSIQPIIEPIWDMELTGANS</sequence>
<dbReference type="EMBL" id="KY612839">
    <property type="protein sequence ID" value="ARM71014.1"/>
    <property type="molecule type" value="Genomic_DNA"/>
</dbReference>
<gene>
    <name evidence="1" type="ORF">pVco5_026</name>
</gene>
<accession>A0A1W6JUR0</accession>
<evidence type="ECO:0000313" key="2">
    <source>
        <dbReference type="Proteomes" id="UP000225564"/>
    </source>
</evidence>
<reference evidence="1 2" key="1">
    <citation type="submission" date="2017-02" db="EMBL/GenBank/DDBJ databases">
        <title>Comeplete genome sequence of Bacteriophage pVco-5, that infects Vibrio corallilyticus.</title>
        <authorList>
            <person name="Kim H.J."/>
            <person name="Park S.C."/>
        </authorList>
    </citation>
    <scope>NUCLEOTIDE SEQUENCE [LARGE SCALE GENOMIC DNA]</scope>
</reference>
<evidence type="ECO:0000313" key="1">
    <source>
        <dbReference type="EMBL" id="ARM71014.1"/>
    </source>
</evidence>
<organism evidence="1 2">
    <name type="scientific">Vibrio phage pVco-5</name>
    <dbReference type="NCBI Taxonomy" id="1965485"/>
    <lineage>
        <taxon>Viruses</taxon>
        <taxon>Duplodnaviria</taxon>
        <taxon>Heunggongvirae</taxon>
        <taxon>Uroviricota</taxon>
        <taxon>Caudoviricetes</taxon>
        <taxon>Schitoviridae</taxon>
        <taxon>Vicoquintavirus</taxon>
        <taxon>Vicoquintavirus Pvco5</taxon>
    </lineage>
</organism>
<keyword evidence="2" id="KW-1185">Reference proteome</keyword>
<dbReference type="Proteomes" id="UP000225564">
    <property type="component" value="Segment"/>
</dbReference>
<protein>
    <submittedName>
        <fullName evidence="1">Uncharacterized protein</fullName>
    </submittedName>
</protein>